<evidence type="ECO:0000256" key="5">
    <source>
        <dbReference type="ARBA" id="ARBA00022989"/>
    </source>
</evidence>
<dbReference type="InterPro" id="IPR000515">
    <property type="entry name" value="MetI-like"/>
</dbReference>
<reference evidence="10 11" key="2">
    <citation type="submission" date="2020-03" db="EMBL/GenBank/DDBJ databases">
        <authorList>
            <person name="Ichikawa N."/>
            <person name="Kimura A."/>
            <person name="Kitahashi Y."/>
            <person name="Uohara A."/>
        </authorList>
    </citation>
    <scope>NUCLEOTIDE SEQUENCE [LARGE SCALE GENOMIC DNA]</scope>
    <source>
        <strain evidence="10 11">NBRC 105367</strain>
    </source>
</reference>
<feature type="transmembrane region" description="Helical" evidence="7">
    <location>
        <begin position="88"/>
        <end position="107"/>
    </location>
</feature>
<evidence type="ECO:0000256" key="2">
    <source>
        <dbReference type="ARBA" id="ARBA00022448"/>
    </source>
</evidence>
<evidence type="ECO:0000256" key="7">
    <source>
        <dbReference type="RuleBase" id="RU363032"/>
    </source>
</evidence>
<dbReference type="EMBL" id="AP022871">
    <property type="protein sequence ID" value="BCB82995.1"/>
    <property type="molecule type" value="Genomic_DNA"/>
</dbReference>
<dbReference type="GO" id="GO:0055085">
    <property type="term" value="P:transmembrane transport"/>
    <property type="evidence" value="ECO:0007669"/>
    <property type="project" value="InterPro"/>
</dbReference>
<sequence>MSAVAALRTFAVSPPARRVHSLLRHTRSARILSWVGFVAAWQLVVPLLPTDLVPTPSEVAVFMWNELRMDTVAPHTVYESFSLSFQRLAVGLFLAFAIGVPLGLLMGMRRWADWFLHDFVVVGLAMPSLVWALVAGMWFGFGDLAPVVTVTLAAVTFVVINVAEGVRNVPKELLDMGGAYGVGRYATIRHVIFPSLMPFFFAALRYGLANAWKGLVLAEVWASTEGAGWVIKFWYDAHRSQGIVGYALFFIIVAIFIERIVFGRLSGWVFRWRPSDDRRAPEPEPADRDEPIPAAVSAATPGRR</sequence>
<feature type="compositionally biased region" description="Basic and acidic residues" evidence="8">
    <location>
        <begin position="275"/>
        <end position="291"/>
    </location>
</feature>
<evidence type="ECO:0000256" key="4">
    <source>
        <dbReference type="ARBA" id="ARBA00022692"/>
    </source>
</evidence>
<dbReference type="AlphaFoldDB" id="A0A6F8YA65"/>
<dbReference type="PANTHER" id="PTHR30151:SF38">
    <property type="entry name" value="ALIPHATIC SULFONATES TRANSPORT PERMEASE PROTEIN SSUC-RELATED"/>
    <property type="match status" value="1"/>
</dbReference>
<keyword evidence="11" id="KW-1185">Reference proteome</keyword>
<evidence type="ECO:0000259" key="9">
    <source>
        <dbReference type="PROSITE" id="PS50928"/>
    </source>
</evidence>
<dbReference type="InterPro" id="IPR035906">
    <property type="entry name" value="MetI-like_sf"/>
</dbReference>
<reference evidence="10 11" key="1">
    <citation type="submission" date="2020-03" db="EMBL/GenBank/DDBJ databases">
        <title>Whole genome shotgun sequence of Phytohabitans suffuscus NBRC 105367.</title>
        <authorList>
            <person name="Komaki H."/>
            <person name="Tamura T."/>
        </authorList>
    </citation>
    <scope>NUCLEOTIDE SEQUENCE [LARGE SCALE GENOMIC DNA]</scope>
    <source>
        <strain evidence="10 11">NBRC 105367</strain>
    </source>
</reference>
<keyword evidence="6 7" id="KW-0472">Membrane</keyword>
<feature type="domain" description="ABC transmembrane type-1" evidence="9">
    <location>
        <begin position="81"/>
        <end position="261"/>
    </location>
</feature>
<dbReference type="RefSeq" id="WP_173152951.1">
    <property type="nucleotide sequence ID" value="NZ_AP022871.1"/>
</dbReference>
<evidence type="ECO:0000256" key="8">
    <source>
        <dbReference type="SAM" id="MobiDB-lite"/>
    </source>
</evidence>
<accession>A0A6F8YA65</accession>
<feature type="region of interest" description="Disordered" evidence="8">
    <location>
        <begin position="275"/>
        <end position="304"/>
    </location>
</feature>
<evidence type="ECO:0000256" key="6">
    <source>
        <dbReference type="ARBA" id="ARBA00023136"/>
    </source>
</evidence>
<keyword evidence="3" id="KW-1003">Cell membrane</keyword>
<organism evidence="10 11">
    <name type="scientific">Phytohabitans suffuscus</name>
    <dbReference type="NCBI Taxonomy" id="624315"/>
    <lineage>
        <taxon>Bacteria</taxon>
        <taxon>Bacillati</taxon>
        <taxon>Actinomycetota</taxon>
        <taxon>Actinomycetes</taxon>
        <taxon>Micromonosporales</taxon>
        <taxon>Micromonosporaceae</taxon>
    </lineage>
</organism>
<keyword evidence="2 7" id="KW-0813">Transport</keyword>
<protein>
    <recommendedName>
        <fullName evidence="9">ABC transmembrane type-1 domain-containing protein</fullName>
    </recommendedName>
</protein>
<dbReference type="Gene3D" id="1.10.3720.10">
    <property type="entry name" value="MetI-like"/>
    <property type="match status" value="1"/>
</dbReference>
<dbReference type="Pfam" id="PF00528">
    <property type="entry name" value="BPD_transp_1"/>
    <property type="match status" value="1"/>
</dbReference>
<gene>
    <name evidence="10" type="ORF">Psuf_003080</name>
</gene>
<name>A0A6F8YA65_9ACTN</name>
<keyword evidence="5 7" id="KW-1133">Transmembrane helix</keyword>
<dbReference type="Proteomes" id="UP000503011">
    <property type="component" value="Chromosome"/>
</dbReference>
<feature type="transmembrane region" description="Helical" evidence="7">
    <location>
        <begin position="187"/>
        <end position="208"/>
    </location>
</feature>
<evidence type="ECO:0000313" key="10">
    <source>
        <dbReference type="EMBL" id="BCB82995.1"/>
    </source>
</evidence>
<feature type="transmembrane region" description="Helical" evidence="7">
    <location>
        <begin position="31"/>
        <end position="48"/>
    </location>
</feature>
<dbReference type="SUPFAM" id="SSF161098">
    <property type="entry name" value="MetI-like"/>
    <property type="match status" value="1"/>
</dbReference>
<comment type="subcellular location">
    <subcellularLocation>
        <location evidence="1 7">Cell membrane</location>
        <topology evidence="1 7">Multi-pass membrane protein</topology>
    </subcellularLocation>
</comment>
<proteinExistence type="inferred from homology"/>
<feature type="transmembrane region" description="Helical" evidence="7">
    <location>
        <begin position="147"/>
        <end position="166"/>
    </location>
</feature>
<feature type="transmembrane region" description="Helical" evidence="7">
    <location>
        <begin position="243"/>
        <end position="262"/>
    </location>
</feature>
<dbReference type="KEGG" id="psuu:Psuf_003080"/>
<dbReference type="CDD" id="cd06261">
    <property type="entry name" value="TM_PBP2"/>
    <property type="match status" value="1"/>
</dbReference>
<evidence type="ECO:0000313" key="11">
    <source>
        <dbReference type="Proteomes" id="UP000503011"/>
    </source>
</evidence>
<dbReference type="PANTHER" id="PTHR30151">
    <property type="entry name" value="ALKANE SULFONATE ABC TRANSPORTER-RELATED, MEMBRANE SUBUNIT"/>
    <property type="match status" value="1"/>
</dbReference>
<dbReference type="PROSITE" id="PS50928">
    <property type="entry name" value="ABC_TM1"/>
    <property type="match status" value="1"/>
</dbReference>
<dbReference type="GO" id="GO:0005886">
    <property type="term" value="C:plasma membrane"/>
    <property type="evidence" value="ECO:0007669"/>
    <property type="project" value="UniProtKB-SubCell"/>
</dbReference>
<keyword evidence="4 7" id="KW-0812">Transmembrane</keyword>
<comment type="similarity">
    <text evidence="7">Belongs to the binding-protein-dependent transport system permease family.</text>
</comment>
<evidence type="ECO:0000256" key="1">
    <source>
        <dbReference type="ARBA" id="ARBA00004651"/>
    </source>
</evidence>
<evidence type="ECO:0000256" key="3">
    <source>
        <dbReference type="ARBA" id="ARBA00022475"/>
    </source>
</evidence>
<feature type="transmembrane region" description="Helical" evidence="7">
    <location>
        <begin position="119"/>
        <end position="141"/>
    </location>
</feature>